<dbReference type="InterPro" id="IPR009998">
    <property type="entry name" value="YfaZ"/>
</dbReference>
<protein>
    <submittedName>
        <fullName evidence="2">YfaZ family outer membrane protein</fullName>
    </submittedName>
</protein>
<reference evidence="2 3" key="1">
    <citation type="submission" date="2024-07" db="EMBL/GenBank/DDBJ databases">
        <authorList>
            <person name="Hebao G."/>
        </authorList>
    </citation>
    <scope>NUCLEOTIDE SEQUENCE [LARGE SCALE GENOMIC DNA]</scope>
    <source>
        <strain evidence="2 3">ACCC 02193</strain>
    </source>
</reference>
<dbReference type="Proteomes" id="UP001565243">
    <property type="component" value="Unassembled WGS sequence"/>
</dbReference>
<proteinExistence type="predicted"/>
<dbReference type="InterPro" id="IPR011250">
    <property type="entry name" value="OMP/PagP_B-barrel"/>
</dbReference>
<organism evidence="2 3">
    <name type="scientific">Erwinia aeris</name>
    <dbReference type="NCBI Taxonomy" id="3239803"/>
    <lineage>
        <taxon>Bacteria</taxon>
        <taxon>Pseudomonadati</taxon>
        <taxon>Pseudomonadota</taxon>
        <taxon>Gammaproteobacteria</taxon>
        <taxon>Enterobacterales</taxon>
        <taxon>Erwiniaceae</taxon>
        <taxon>Erwinia</taxon>
    </lineage>
</organism>
<evidence type="ECO:0000313" key="3">
    <source>
        <dbReference type="Proteomes" id="UP001565243"/>
    </source>
</evidence>
<accession>A0ABV4E5H8</accession>
<dbReference type="RefSeq" id="WP_253456085.1">
    <property type="nucleotide sequence ID" value="NZ_JBGFFX010000003.1"/>
</dbReference>
<gene>
    <name evidence="2" type="ORF">AB6T85_06555</name>
</gene>
<keyword evidence="3" id="KW-1185">Reference proteome</keyword>
<comment type="caution">
    <text evidence="2">The sequence shown here is derived from an EMBL/GenBank/DDBJ whole genome shotgun (WGS) entry which is preliminary data.</text>
</comment>
<feature type="signal peptide" evidence="1">
    <location>
        <begin position="1"/>
        <end position="22"/>
    </location>
</feature>
<dbReference type="Pfam" id="PF07437">
    <property type="entry name" value="YfaZ"/>
    <property type="match status" value="1"/>
</dbReference>
<dbReference type="EMBL" id="JBGFFX010000003">
    <property type="protein sequence ID" value="MEY8770090.1"/>
    <property type="molecule type" value="Genomic_DNA"/>
</dbReference>
<dbReference type="SUPFAM" id="SSF56925">
    <property type="entry name" value="OMPA-like"/>
    <property type="match status" value="1"/>
</dbReference>
<keyword evidence="1" id="KW-0732">Signal</keyword>
<name>A0ABV4E5H8_9GAMM</name>
<feature type="chain" id="PRO_5045060673" evidence="1">
    <location>
        <begin position="23"/>
        <end position="181"/>
    </location>
</feature>
<evidence type="ECO:0000256" key="1">
    <source>
        <dbReference type="SAM" id="SignalP"/>
    </source>
</evidence>
<sequence>MKAVATTAGALALLALAGSAQAIEGGVDVGRDYTNVHAGMGADSPGLALTGNWLRSDHDGSMGSLGLGYNVGLGDIFITPGVKAISTNPTDSKDGYAVAVGIGASVPVTNMFNVFGQYYYSPDSFSSHIDDYQEASAGVSFKPISLVDVRVGYQYLAMNGKDGRKDNVIADGAYVGASLHF</sequence>
<evidence type="ECO:0000313" key="2">
    <source>
        <dbReference type="EMBL" id="MEY8770090.1"/>
    </source>
</evidence>